<sequence>MSGPDDERMFLLFVSDAQYKGLVINSFGAYFSYRASKQVIFIYKKSRQESINGFFFKNM</sequence>
<dbReference type="AlphaFoldDB" id="A0A4R3VV71"/>
<reference evidence="1 2" key="1">
    <citation type="submission" date="2019-03" db="EMBL/GenBank/DDBJ databases">
        <title>Genomic Encyclopedia of Type Strains, Phase IV (KMG-IV): sequencing the most valuable type-strain genomes for metagenomic binning, comparative biology and taxonomic classification.</title>
        <authorList>
            <person name="Goeker M."/>
        </authorList>
    </citation>
    <scope>NUCLEOTIDE SEQUENCE [LARGE SCALE GENOMIC DNA]</scope>
    <source>
        <strain evidence="1 2">DSM 22362</strain>
    </source>
</reference>
<keyword evidence="2" id="KW-1185">Reference proteome</keyword>
<proteinExistence type="predicted"/>
<name>A0A4R3VV71_9SPHI</name>
<accession>A0A4R3VV71</accession>
<comment type="caution">
    <text evidence="1">The sequence shown here is derived from an EMBL/GenBank/DDBJ whole genome shotgun (WGS) entry which is preliminary data.</text>
</comment>
<gene>
    <name evidence="1" type="ORF">EDC17_100725</name>
</gene>
<dbReference type="Proteomes" id="UP000295197">
    <property type="component" value="Unassembled WGS sequence"/>
</dbReference>
<evidence type="ECO:0000313" key="1">
    <source>
        <dbReference type="EMBL" id="TCV18895.1"/>
    </source>
</evidence>
<evidence type="ECO:0000313" key="2">
    <source>
        <dbReference type="Proteomes" id="UP000295197"/>
    </source>
</evidence>
<dbReference type="EMBL" id="SMBZ01000007">
    <property type="protein sequence ID" value="TCV18895.1"/>
    <property type="molecule type" value="Genomic_DNA"/>
</dbReference>
<organism evidence="1 2">
    <name type="scientific">Sphingobacterium alimentarium</name>
    <dbReference type="NCBI Taxonomy" id="797292"/>
    <lineage>
        <taxon>Bacteria</taxon>
        <taxon>Pseudomonadati</taxon>
        <taxon>Bacteroidota</taxon>
        <taxon>Sphingobacteriia</taxon>
        <taxon>Sphingobacteriales</taxon>
        <taxon>Sphingobacteriaceae</taxon>
        <taxon>Sphingobacterium</taxon>
    </lineage>
</organism>
<protein>
    <submittedName>
        <fullName evidence="1">Uncharacterized protein</fullName>
    </submittedName>
</protein>